<dbReference type="AlphaFoldDB" id="A0A3L6DYL7"/>
<gene>
    <name evidence="6" type="primary">OLE9_0</name>
    <name evidence="6" type="ORF">Zm00014a_012974</name>
</gene>
<feature type="region of interest" description="Disordered" evidence="5">
    <location>
        <begin position="526"/>
        <end position="601"/>
    </location>
</feature>
<dbReference type="InterPro" id="IPR044965">
    <property type="entry name" value="Glyco_hydro_17_plant"/>
</dbReference>
<evidence type="ECO:0000256" key="3">
    <source>
        <dbReference type="ARBA" id="ARBA00023295"/>
    </source>
</evidence>
<sequence>MLAASQSFIGINYGEAADNLPPPSSTARLVKSTIITKVRLYGTDPTIISAFFGTGVAAHLPASSPTVSTVSVGHEVLFADASLASRHILAMQNLHDALSPNSSVKVSTVNAMDVLASSNPPSSGAFKPELAATLDPLLAFLSKTVSSFLINPPTTAAPDAGSGLTYTNMFDAQVDAVRATLDAKGYKDVDIVVAETGWPHKGNPDEAGATVENARAFVSHLHSLSSTPRAPDKSVVTYIFAMYDEDLKPGKALERYFGLFQTSLSETYPMGLLRNGTAGLTPSTTPAPTMSAAVLKLGQQPQEHGGDLNRAINSHFNDGDSILNGISQNAMPASRDDMMDLDGPLDNTFQRSLLPESFRAPFALMDPNFQDQFFDRVGSTDGVICEPLVSHPREVREIPIEVKDGDPQTGSSGQDVTGNESSNGPEVPETIIIDDVDGGLLSAPSVPHPIIPSNTSTVPTAPPLVHVNDYDEDIEEEMIRAAIEASKKDSEGLANIVEQGGQHQEEVNLRDHSSDKAGMETANGIVERQGLASEKAGTSRQPIDDESFQEEAEDVEEQPLVRRRSRRAPSEDNELPKIVHPGASPVLNNHQYNGDDFPSEDDEYLASLQADQEKELKALQEAELRRLEETAAREAVLEKQKQEEEERRKKQLEEEVRTYPRRTFTNSEGDVSFSDLGLTSKQEALFLEQITG</sequence>
<dbReference type="ExpressionAtlas" id="A0A3L6DYL7">
    <property type="expression patterns" value="baseline and differential"/>
</dbReference>
<evidence type="ECO:0000256" key="1">
    <source>
        <dbReference type="ARBA" id="ARBA00008773"/>
    </source>
</evidence>
<reference evidence="6" key="1">
    <citation type="journal article" date="2018" name="Nat. Genet.">
        <title>Extensive intraspecific gene order and gene structural variations between Mo17 and other maize genomes.</title>
        <authorList>
            <person name="Sun S."/>
            <person name="Zhou Y."/>
            <person name="Chen J."/>
            <person name="Shi J."/>
            <person name="Zhao H."/>
            <person name="Zhao H."/>
            <person name="Song W."/>
            <person name="Zhang M."/>
            <person name="Cui Y."/>
            <person name="Dong X."/>
            <person name="Liu H."/>
            <person name="Ma X."/>
            <person name="Jiao Y."/>
            <person name="Wang B."/>
            <person name="Wei X."/>
            <person name="Stein J.C."/>
            <person name="Glaubitz J.C."/>
            <person name="Lu F."/>
            <person name="Yu G."/>
            <person name="Liang C."/>
            <person name="Fengler K."/>
            <person name="Li B."/>
            <person name="Rafalski A."/>
            <person name="Schnable P.S."/>
            <person name="Ware D.H."/>
            <person name="Buckler E.S."/>
            <person name="Lai J."/>
        </authorList>
    </citation>
    <scope>NUCLEOTIDE SEQUENCE [LARGE SCALE GENOMIC DNA]</scope>
    <source>
        <tissue evidence="6">Seedling</tissue>
    </source>
</reference>
<accession>A0A3L6DYL7</accession>
<feature type="compositionally biased region" description="Polar residues" evidence="5">
    <location>
        <begin position="408"/>
        <end position="424"/>
    </location>
</feature>
<evidence type="ECO:0000256" key="2">
    <source>
        <dbReference type="ARBA" id="ARBA00022801"/>
    </source>
</evidence>
<dbReference type="PANTHER" id="PTHR32227">
    <property type="entry name" value="GLUCAN ENDO-1,3-BETA-GLUCOSIDASE BG1-RELATED-RELATED"/>
    <property type="match status" value="1"/>
</dbReference>
<feature type="region of interest" description="Disordered" evidence="5">
    <location>
        <begin position="399"/>
        <end position="427"/>
    </location>
</feature>
<feature type="compositionally biased region" description="Acidic residues" evidence="5">
    <location>
        <begin position="544"/>
        <end position="557"/>
    </location>
</feature>
<evidence type="ECO:0000256" key="4">
    <source>
        <dbReference type="RuleBase" id="RU004335"/>
    </source>
</evidence>
<comment type="similarity">
    <text evidence="1 4">Belongs to the glycosyl hydrolase 17 family.</text>
</comment>
<feature type="compositionally biased region" description="Basic and acidic residues" evidence="5">
    <location>
        <begin position="635"/>
        <end position="658"/>
    </location>
</feature>
<protein>
    <submittedName>
        <fullName evidence="6">Glucan endo-1,3-beta-D-glucosidase</fullName>
    </submittedName>
</protein>
<dbReference type="EMBL" id="NCVQ01000008">
    <property type="protein sequence ID" value="PWZ12721.1"/>
    <property type="molecule type" value="Genomic_DNA"/>
</dbReference>
<proteinExistence type="inferred from homology"/>
<name>A0A3L6DYL7_MAIZE</name>
<dbReference type="GO" id="GO:0005975">
    <property type="term" value="P:carbohydrate metabolic process"/>
    <property type="evidence" value="ECO:0007669"/>
    <property type="project" value="InterPro"/>
</dbReference>
<organism evidence="6">
    <name type="scientific">Zea mays</name>
    <name type="common">Maize</name>
    <dbReference type="NCBI Taxonomy" id="4577"/>
    <lineage>
        <taxon>Eukaryota</taxon>
        <taxon>Viridiplantae</taxon>
        <taxon>Streptophyta</taxon>
        <taxon>Embryophyta</taxon>
        <taxon>Tracheophyta</taxon>
        <taxon>Spermatophyta</taxon>
        <taxon>Magnoliopsida</taxon>
        <taxon>Liliopsida</taxon>
        <taxon>Poales</taxon>
        <taxon>Poaceae</taxon>
        <taxon>PACMAD clade</taxon>
        <taxon>Panicoideae</taxon>
        <taxon>Andropogonodae</taxon>
        <taxon>Andropogoneae</taxon>
        <taxon>Tripsacinae</taxon>
        <taxon>Zea</taxon>
    </lineage>
</organism>
<dbReference type="Gene3D" id="3.20.20.80">
    <property type="entry name" value="Glycosidases"/>
    <property type="match status" value="1"/>
</dbReference>
<feature type="compositionally biased region" description="Basic and acidic residues" evidence="5">
    <location>
        <begin position="568"/>
        <end position="577"/>
    </location>
</feature>
<dbReference type="Proteomes" id="UP000251960">
    <property type="component" value="Chromosome 7"/>
</dbReference>
<dbReference type="GO" id="GO:0004553">
    <property type="term" value="F:hydrolase activity, hydrolyzing O-glycosyl compounds"/>
    <property type="evidence" value="ECO:0007669"/>
    <property type="project" value="InterPro"/>
</dbReference>
<evidence type="ECO:0000313" key="6">
    <source>
        <dbReference type="EMBL" id="PWZ12721.1"/>
    </source>
</evidence>
<evidence type="ECO:0000256" key="5">
    <source>
        <dbReference type="SAM" id="MobiDB-lite"/>
    </source>
</evidence>
<dbReference type="Pfam" id="PF00332">
    <property type="entry name" value="Glyco_hydro_17"/>
    <property type="match status" value="1"/>
</dbReference>
<dbReference type="InterPro" id="IPR000490">
    <property type="entry name" value="Glyco_hydro_17"/>
</dbReference>
<dbReference type="InterPro" id="IPR017853">
    <property type="entry name" value="GH"/>
</dbReference>
<keyword evidence="3" id="KW-0326">Glycosidase</keyword>
<comment type="caution">
    <text evidence="6">The sequence shown here is derived from an EMBL/GenBank/DDBJ whole genome shotgun (WGS) entry which is preliminary data.</text>
</comment>
<keyword evidence="2" id="KW-0378">Hydrolase</keyword>
<dbReference type="SUPFAM" id="SSF51445">
    <property type="entry name" value="(Trans)glycosidases"/>
    <property type="match status" value="1"/>
</dbReference>
<feature type="region of interest" description="Disordered" evidence="5">
    <location>
        <begin position="635"/>
        <end position="674"/>
    </location>
</feature>